<keyword evidence="1" id="KW-0812">Transmembrane</keyword>
<organism evidence="2 3">
    <name type="scientific">Panagrolaimus superbus</name>
    <dbReference type="NCBI Taxonomy" id="310955"/>
    <lineage>
        <taxon>Eukaryota</taxon>
        <taxon>Metazoa</taxon>
        <taxon>Ecdysozoa</taxon>
        <taxon>Nematoda</taxon>
        <taxon>Chromadorea</taxon>
        <taxon>Rhabditida</taxon>
        <taxon>Tylenchina</taxon>
        <taxon>Panagrolaimomorpha</taxon>
        <taxon>Panagrolaimoidea</taxon>
        <taxon>Panagrolaimidae</taxon>
        <taxon>Panagrolaimus</taxon>
    </lineage>
</organism>
<evidence type="ECO:0000313" key="2">
    <source>
        <dbReference type="Proteomes" id="UP000887577"/>
    </source>
</evidence>
<proteinExistence type="predicted"/>
<keyword evidence="2" id="KW-1185">Reference proteome</keyword>
<dbReference type="AlphaFoldDB" id="A0A914Z8G9"/>
<keyword evidence="1" id="KW-1133">Transmembrane helix</keyword>
<feature type="transmembrane region" description="Helical" evidence="1">
    <location>
        <begin position="38"/>
        <end position="58"/>
    </location>
</feature>
<accession>A0A914Z8G9</accession>
<keyword evidence="1" id="KW-0472">Membrane</keyword>
<evidence type="ECO:0000256" key="1">
    <source>
        <dbReference type="SAM" id="Phobius"/>
    </source>
</evidence>
<reference evidence="3" key="1">
    <citation type="submission" date="2022-11" db="UniProtKB">
        <authorList>
            <consortium name="WormBaseParasite"/>
        </authorList>
    </citation>
    <scope>IDENTIFICATION</scope>
</reference>
<dbReference type="Proteomes" id="UP000887577">
    <property type="component" value="Unplaced"/>
</dbReference>
<sequence length="100" mass="11558">MLFTLARLHPVVKIPFGKQIWVEKSQVFLPKGGKKLDYGFKFFSGFFIVTGIAAYLYAQADLNPDSIYGRLYKKYITDSLKPVEETDEEKSDPNRFKPLF</sequence>
<dbReference type="WBParaSite" id="PSU_v2.g8619.t1">
    <property type="protein sequence ID" value="PSU_v2.g8619.t1"/>
    <property type="gene ID" value="PSU_v2.g8619"/>
</dbReference>
<name>A0A914Z8G9_9BILA</name>
<protein>
    <submittedName>
        <fullName evidence="3">Uncharacterized protein</fullName>
    </submittedName>
</protein>
<evidence type="ECO:0000313" key="3">
    <source>
        <dbReference type="WBParaSite" id="PSU_v2.g8619.t1"/>
    </source>
</evidence>